<name>A0A0M9VVA5_ESCWE</name>
<evidence type="ECO:0000256" key="1">
    <source>
        <dbReference type="SAM" id="MobiDB-lite"/>
    </source>
</evidence>
<reference evidence="2 3" key="1">
    <citation type="submission" date="2015-07" db="EMBL/GenBank/DDBJ databases">
        <title>The genome of the fungus Escovopsis weberi, a specialized disease agent of ant agriculture.</title>
        <authorList>
            <person name="de Man T.J."/>
            <person name="Stajich J.E."/>
            <person name="Kubicek C.P."/>
            <person name="Chenthamara K."/>
            <person name="Atanasova L."/>
            <person name="Druzhinina I.S."/>
            <person name="Birnbaum S."/>
            <person name="Barribeau S.M."/>
            <person name="Teiling C."/>
            <person name="Suen G."/>
            <person name="Currie C."/>
            <person name="Gerardo N.M."/>
        </authorList>
    </citation>
    <scope>NUCLEOTIDE SEQUENCE [LARGE SCALE GENOMIC DNA]</scope>
</reference>
<dbReference type="OrthoDB" id="5282002at2759"/>
<organism evidence="2 3">
    <name type="scientific">Escovopsis weberi</name>
    <dbReference type="NCBI Taxonomy" id="150374"/>
    <lineage>
        <taxon>Eukaryota</taxon>
        <taxon>Fungi</taxon>
        <taxon>Dikarya</taxon>
        <taxon>Ascomycota</taxon>
        <taxon>Pezizomycotina</taxon>
        <taxon>Sordariomycetes</taxon>
        <taxon>Hypocreomycetidae</taxon>
        <taxon>Hypocreales</taxon>
        <taxon>Hypocreaceae</taxon>
        <taxon>Escovopsis</taxon>
    </lineage>
</organism>
<dbReference type="Proteomes" id="UP000053831">
    <property type="component" value="Unassembled WGS sequence"/>
</dbReference>
<protein>
    <submittedName>
        <fullName evidence="2">Uncharacterized protein</fullName>
    </submittedName>
</protein>
<dbReference type="AlphaFoldDB" id="A0A0M9VVA5"/>
<feature type="region of interest" description="Disordered" evidence="1">
    <location>
        <begin position="283"/>
        <end position="305"/>
    </location>
</feature>
<evidence type="ECO:0000313" key="2">
    <source>
        <dbReference type="EMBL" id="KOS20762.1"/>
    </source>
</evidence>
<gene>
    <name evidence="2" type="ORF">ESCO_004378</name>
</gene>
<dbReference type="STRING" id="150374.A0A0M9VVA5"/>
<dbReference type="EMBL" id="LGSR01000013">
    <property type="protein sequence ID" value="KOS20762.1"/>
    <property type="molecule type" value="Genomic_DNA"/>
</dbReference>
<comment type="caution">
    <text evidence="2">The sequence shown here is derived from an EMBL/GenBank/DDBJ whole genome shotgun (WGS) entry which is preliminary data.</text>
</comment>
<sequence length="466" mass="53708">MASDNSDNGLRNIIYTTVKVPEGASPSLVFDFADRNEISSLRAVIVLLLFLAPGGNFKMKAQIAIHLWQWERLKAFAHGSKTPDTDLVTTYLVRGCTQEPLTEWPMEFLDYGDGKVTNDVYGSFFYYLENMFCEFQVQLRRLAVKMTVYDAACFASVEAIKRTLHGKEYDRIEVGTLWDVEPQSTLAKYARFLRHEEDNRYATLLAATRQSVTQKIASSQKLFDEEKAKMYRPAHPVLDKYAPPVGSEKITDWGTITRRYLGLLLWRPWDEFSDRFIHHKRHLQVTEREKEKEKKKGKEKGKEKENGEKLIWPSLVVAEREMGLKLKKRNTVCRQWPNLPPRTKDRTLTLRDFNRWVGFPRVVPVRWLEWRRTGDPLELRILMAGGKEEFDRVGGHGSPVSLSDEADETQDDAGPQEEEEQDKKKSHACPVFVALGTEEAQKDAGAPGGEQVKTKKKKKTKKKRKR</sequence>
<accession>A0A0M9VVA5</accession>
<evidence type="ECO:0000313" key="3">
    <source>
        <dbReference type="Proteomes" id="UP000053831"/>
    </source>
</evidence>
<proteinExistence type="predicted"/>
<feature type="region of interest" description="Disordered" evidence="1">
    <location>
        <begin position="390"/>
        <end position="466"/>
    </location>
</feature>
<feature type="compositionally biased region" description="Basic residues" evidence="1">
    <location>
        <begin position="454"/>
        <end position="466"/>
    </location>
</feature>
<feature type="compositionally biased region" description="Acidic residues" evidence="1">
    <location>
        <begin position="404"/>
        <end position="420"/>
    </location>
</feature>
<keyword evidence="3" id="KW-1185">Reference proteome</keyword>
<feature type="compositionally biased region" description="Basic and acidic residues" evidence="1">
    <location>
        <begin position="284"/>
        <end position="305"/>
    </location>
</feature>